<evidence type="ECO:0000313" key="3">
    <source>
        <dbReference type="Proteomes" id="UP000184339"/>
    </source>
</evidence>
<organism evidence="2 3">
    <name type="scientific">Duganella sacchari</name>
    <dbReference type="NCBI Taxonomy" id="551987"/>
    <lineage>
        <taxon>Bacteria</taxon>
        <taxon>Pseudomonadati</taxon>
        <taxon>Pseudomonadota</taxon>
        <taxon>Betaproteobacteria</taxon>
        <taxon>Burkholderiales</taxon>
        <taxon>Oxalobacteraceae</taxon>
        <taxon>Telluria group</taxon>
        <taxon>Duganella</taxon>
    </lineage>
</organism>
<gene>
    <name evidence="2" type="ORF">SAMN05192549_11287</name>
</gene>
<proteinExistence type="predicted"/>
<accession>A0A1M7TBF0</accession>
<feature type="domain" description="LytR/CpsA/Psr regulator C-terminal" evidence="1">
    <location>
        <begin position="37"/>
        <end position="122"/>
    </location>
</feature>
<dbReference type="InterPro" id="IPR027381">
    <property type="entry name" value="LytR/CpsA/Psr_C"/>
</dbReference>
<reference evidence="3" key="1">
    <citation type="submission" date="2016-11" db="EMBL/GenBank/DDBJ databases">
        <authorList>
            <person name="Varghese N."/>
            <person name="Submissions S."/>
        </authorList>
    </citation>
    <scope>NUCLEOTIDE SEQUENCE [LARGE SCALE GENOMIC DNA]</scope>
    <source>
        <strain evidence="3">Sac-22</strain>
    </source>
</reference>
<dbReference type="STRING" id="551987.SAMN05192549_11287"/>
<evidence type="ECO:0000313" key="2">
    <source>
        <dbReference type="EMBL" id="SHN68006.1"/>
    </source>
</evidence>
<dbReference type="EMBL" id="FRCX01000012">
    <property type="protein sequence ID" value="SHN68006.1"/>
    <property type="molecule type" value="Genomic_DNA"/>
</dbReference>
<name>A0A1M7TBF0_9BURK</name>
<dbReference type="AlphaFoldDB" id="A0A1M7TBF0"/>
<dbReference type="Proteomes" id="UP000184339">
    <property type="component" value="Unassembled WGS sequence"/>
</dbReference>
<dbReference type="Pfam" id="PF13399">
    <property type="entry name" value="LytR_C"/>
    <property type="match status" value="1"/>
</dbReference>
<sequence length="127" mass="14275">MRQHDVQQDYETLKFARTEVRQLGPALVAVVCTDADTVRLEISNGNGVAGAAARLARQLRVDGLQTVHLTNVKPFNVPQSRIEYQHAQKTMALVLAQRLHLPLYQRTAGNAYADMRIVLGHDIRYLK</sequence>
<keyword evidence="3" id="KW-1185">Reference proteome</keyword>
<protein>
    <submittedName>
        <fullName evidence="2">LytR cell envelope-related transcriptional attenuator</fullName>
    </submittedName>
</protein>
<evidence type="ECO:0000259" key="1">
    <source>
        <dbReference type="Pfam" id="PF13399"/>
    </source>
</evidence>
<dbReference type="Gene3D" id="3.30.70.2390">
    <property type="match status" value="1"/>
</dbReference>